<proteinExistence type="predicted"/>
<name>A0ABT8CZ60_9FLAO</name>
<reference evidence="3" key="1">
    <citation type="journal article" date="2019" name="Int. J. Syst. Evol. Microbiol.">
        <title>The Global Catalogue of Microorganisms (GCM) 10K type strain sequencing project: providing services to taxonomists for standard genome sequencing and annotation.</title>
        <authorList>
            <consortium name="The Broad Institute Genomics Platform"/>
            <consortium name="The Broad Institute Genome Sequencing Center for Infectious Disease"/>
            <person name="Wu L."/>
            <person name="Ma J."/>
        </authorList>
    </citation>
    <scope>NUCLEOTIDE SEQUENCE [LARGE SCALE GENOMIC DNA]</scope>
    <source>
        <strain evidence="3">CECT 7184</strain>
    </source>
</reference>
<evidence type="ECO:0000313" key="3">
    <source>
        <dbReference type="Proteomes" id="UP001242368"/>
    </source>
</evidence>
<organism evidence="2 3">
    <name type="scientific">Paenimyroides ceti</name>
    <dbReference type="NCBI Taxonomy" id="395087"/>
    <lineage>
        <taxon>Bacteria</taxon>
        <taxon>Pseudomonadati</taxon>
        <taxon>Bacteroidota</taxon>
        <taxon>Flavobacteriia</taxon>
        <taxon>Flavobacteriales</taxon>
        <taxon>Flavobacteriaceae</taxon>
        <taxon>Paenimyroides</taxon>
    </lineage>
</organism>
<dbReference type="InterPro" id="IPR025631">
    <property type="entry name" value="Porin_10"/>
</dbReference>
<evidence type="ECO:0000313" key="2">
    <source>
        <dbReference type="EMBL" id="MDN3708264.1"/>
    </source>
</evidence>
<evidence type="ECO:0000256" key="1">
    <source>
        <dbReference type="SAM" id="SignalP"/>
    </source>
</evidence>
<keyword evidence="3" id="KW-1185">Reference proteome</keyword>
<gene>
    <name evidence="2" type="ORF">QW060_14255</name>
</gene>
<dbReference type="EMBL" id="JAUFQU010000001">
    <property type="protein sequence ID" value="MDN3708264.1"/>
    <property type="molecule type" value="Genomic_DNA"/>
</dbReference>
<feature type="signal peptide" evidence="1">
    <location>
        <begin position="1"/>
        <end position="18"/>
    </location>
</feature>
<dbReference type="Proteomes" id="UP001242368">
    <property type="component" value="Unassembled WGS sequence"/>
</dbReference>
<feature type="chain" id="PRO_5046587842" evidence="1">
    <location>
        <begin position="19"/>
        <end position="680"/>
    </location>
</feature>
<dbReference type="RefSeq" id="WP_290364139.1">
    <property type="nucleotide sequence ID" value="NZ_JAUFQU010000001.1"/>
</dbReference>
<protein>
    <submittedName>
        <fullName evidence="2">Porin</fullName>
    </submittedName>
</protein>
<sequence length="680" mass="78617">MRLVILLLSLFLSVASYSQINKSTSQKKSVRDIPASAKNLKNTSIINNNQVQSDSSRLNKNITANDSVAHIDQYEILDRYNNRSTFDTILNIKKYYEMNYLRRDDFGLLPFSNDGLAYNVLNYSLIKNTATPGLGFKARNFAYLDVDDINYYHVPTPTSEIFFRSAVKQGQNLDALLTTNTSQQLNFFIGYRGLRSLGSYINQLASNGNFRLGSSYNTKNKRYFLKTHLTVQDISNQENGGITDTDLFLSREAPFNNRERLNVYFRDAKSLFKGIRTYIDHQYNFIDSKSNGIWLKHQFVYEYKTNSYTQTNANPVNSFNDGVAIDKFFGDSFSTAIDDKLRNTTVYNKISLSYSNDKLGELAFNADHFNYNYYYNSQLNDENGALLVPNKLEDDIVTIGGSYLLNKEKFDAKFGLRQSVVGALMSEISGEILFTPFQNYLLHIKYQYLNKIPDLNYQMFQSGFVSYNWKNEFSNEKINQLDVNLNTPWLNITGNYQIIKDKIYFANTDLTTDAKGRNLKQIIAPKQFSEAIHYLSISAQKEFKFKKFALDNSVLFQQVVQNEEILNVPTIVTRNTFYFTDYLFKKALLVQTGITFKYFTEYYANGYNPVVGDFYVQNQQKIGNYPVFDFFINGKIKTARIYINVEHFNASLTGGNYFSAPNQPYREMRLRLGIVWDFFN</sequence>
<comment type="caution">
    <text evidence="2">The sequence shown here is derived from an EMBL/GenBank/DDBJ whole genome shotgun (WGS) entry which is preliminary data.</text>
</comment>
<dbReference type="Pfam" id="PF14121">
    <property type="entry name" value="Porin_10"/>
    <property type="match status" value="1"/>
</dbReference>
<accession>A0ABT8CZ60</accession>
<keyword evidence="1" id="KW-0732">Signal</keyword>